<evidence type="ECO:0000259" key="15">
    <source>
        <dbReference type="PROSITE" id="PS51042"/>
    </source>
</evidence>
<dbReference type="InterPro" id="IPR001356">
    <property type="entry name" value="HD"/>
</dbReference>
<evidence type="ECO:0000256" key="8">
    <source>
        <dbReference type="ARBA" id="ARBA00023163"/>
    </source>
</evidence>
<keyword evidence="8 12" id="KW-0804">Transcription</keyword>
<dbReference type="InterPro" id="IPR017970">
    <property type="entry name" value="Homeobox_CS"/>
</dbReference>
<evidence type="ECO:0000256" key="1">
    <source>
        <dbReference type="ARBA" id="ARBA00004123"/>
    </source>
</evidence>
<dbReference type="GO" id="GO:0000981">
    <property type="term" value="F:DNA-binding transcription factor activity, RNA polymerase II-specific"/>
    <property type="evidence" value="ECO:0007669"/>
    <property type="project" value="InterPro"/>
</dbReference>
<dbReference type="Gene3D" id="1.10.10.60">
    <property type="entry name" value="Homeodomain-like"/>
    <property type="match status" value="1"/>
</dbReference>
<evidence type="ECO:0000256" key="4">
    <source>
        <dbReference type="ARBA" id="ARBA00023015"/>
    </source>
</evidence>
<feature type="compositionally biased region" description="Basic and acidic residues" evidence="13">
    <location>
        <begin position="915"/>
        <end position="934"/>
    </location>
</feature>
<feature type="domain" description="CUT" evidence="15">
    <location>
        <begin position="322"/>
        <end position="409"/>
    </location>
</feature>
<feature type="compositionally biased region" description="Low complexity" evidence="13">
    <location>
        <begin position="265"/>
        <end position="276"/>
    </location>
</feature>
<evidence type="ECO:0000256" key="9">
    <source>
        <dbReference type="ARBA" id="ARBA00023242"/>
    </source>
</evidence>
<dbReference type="FunFam" id="1.10.260.40:FF:000027">
    <property type="entry name" value="Homeobox protein cut-like"/>
    <property type="match status" value="1"/>
</dbReference>
<feature type="compositionally biased region" description="Low complexity" evidence="13">
    <location>
        <begin position="619"/>
        <end position="638"/>
    </location>
</feature>
<dbReference type="PROSITE" id="PS00027">
    <property type="entry name" value="HOMEOBOX_1"/>
    <property type="match status" value="1"/>
</dbReference>
<dbReference type="PROSITE" id="PS50071">
    <property type="entry name" value="HOMEOBOX_2"/>
    <property type="match status" value="1"/>
</dbReference>
<keyword evidence="9 10" id="KW-0539">Nucleus</keyword>
<comment type="subcellular location">
    <subcellularLocation>
        <location evidence="1 10 11">Nucleus</location>
    </subcellularLocation>
</comment>
<dbReference type="GO" id="GO:0000977">
    <property type="term" value="F:RNA polymerase II transcription regulatory region sequence-specific DNA binding"/>
    <property type="evidence" value="ECO:0007669"/>
    <property type="project" value="TreeGrafter"/>
</dbReference>
<dbReference type="OMA" id="LHNLPGM"/>
<dbReference type="GO" id="GO:0030154">
    <property type="term" value="P:cell differentiation"/>
    <property type="evidence" value="ECO:0007669"/>
    <property type="project" value="UniProtKB-ARBA"/>
</dbReference>
<dbReference type="InterPro" id="IPR003350">
    <property type="entry name" value="CUT_dom"/>
</dbReference>
<evidence type="ECO:0000256" key="13">
    <source>
        <dbReference type="SAM" id="MobiDB-lite"/>
    </source>
</evidence>
<keyword evidence="5" id="KW-0175">Coiled coil</keyword>
<feature type="region of interest" description="Disordered" evidence="13">
    <location>
        <begin position="34"/>
        <end position="105"/>
    </location>
</feature>
<evidence type="ECO:0000259" key="14">
    <source>
        <dbReference type="PROSITE" id="PS50071"/>
    </source>
</evidence>
<gene>
    <name evidence="16" type="ORF">Fcan01_12787</name>
</gene>
<dbReference type="GO" id="GO:0005634">
    <property type="term" value="C:nucleus"/>
    <property type="evidence" value="ECO:0007669"/>
    <property type="project" value="UniProtKB-SubCell"/>
</dbReference>
<evidence type="ECO:0000256" key="2">
    <source>
        <dbReference type="ARBA" id="ARBA00008190"/>
    </source>
</evidence>
<dbReference type="InterPro" id="IPR010982">
    <property type="entry name" value="Lambda_DNA-bd_dom_sf"/>
</dbReference>
<keyword evidence="6 10" id="KW-0238">DNA-binding</keyword>
<feature type="compositionally biased region" description="Basic and acidic residues" evidence="13">
    <location>
        <begin position="961"/>
        <end position="973"/>
    </location>
</feature>
<keyword evidence="7 10" id="KW-0371">Homeobox</keyword>
<feature type="region of interest" description="Disordered" evidence="13">
    <location>
        <begin position="1"/>
        <end position="20"/>
    </location>
</feature>
<dbReference type="SMART" id="SM01109">
    <property type="entry name" value="CUT"/>
    <property type="match status" value="2"/>
</dbReference>
<dbReference type="PANTHER" id="PTHR14043:SF2">
    <property type="entry name" value="HOMEOBOX PROTEIN CUT"/>
    <property type="match status" value="1"/>
</dbReference>
<dbReference type="Pfam" id="PF00046">
    <property type="entry name" value="Homeodomain"/>
    <property type="match status" value="1"/>
</dbReference>
<feature type="compositionally biased region" description="Acidic residues" evidence="13">
    <location>
        <begin position="950"/>
        <end position="960"/>
    </location>
</feature>
<feature type="compositionally biased region" description="Basic and acidic residues" evidence="13">
    <location>
        <begin position="89"/>
        <end position="103"/>
    </location>
</feature>
<feature type="region of interest" description="Disordered" evidence="13">
    <location>
        <begin position="176"/>
        <end position="284"/>
    </location>
</feature>
<dbReference type="OrthoDB" id="10257567at2759"/>
<evidence type="ECO:0000313" key="16">
    <source>
        <dbReference type="EMBL" id="OXA52980.1"/>
    </source>
</evidence>
<evidence type="ECO:0000313" key="17">
    <source>
        <dbReference type="Proteomes" id="UP000198287"/>
    </source>
</evidence>
<accession>A0A226E6K6</accession>
<sequence>MVSPGVEGKDGNNLPASFRCEDSGAEDRIAHILSEANQALQQRSHNMNNSGTQDSFCDESGGSKSPLSVNNNGCNNNGQCPSPLSTSSARDRERERRMRKYENDDIPQEQVARIYQEELAKLAGIRLPHSLDDPRIPREHYQSLLFPHLFGGSLLEREDIRMALDAYHRELAKLAASSTSGSSPQFPPPHFHPGAPLPNINGLSGAQDLTMPKRLSPFDTKDKDDKSDKDDGSDIMRHVGSAFSLVRPKGERGDLSVGESNSGAPSPLNSILPPSNADDSSNASPLQRMASITNSLISQPTAPSVASPNQRPLKAVLPPITQQQFDQYNNLNTEDIVRKVKEQLSQYSISQRLFGESVLGLSQGSVSDLLARPKPWHMLTQKGREPFIRMKMFLEDENAVHKLVASQYKIAPEKLMRTGGYAGNPTPLTSAKVPAKPAELSIKVETSSLPPPPPPMPSTPQQIVPNMVHDFIKKSNSSSPGNSIPNSASHHRPPPPGLQPQPSVYEMAALTQDLDTQLITTKIKEALLANNIGQKIFGEAVLGLSQGSVSELLSKPKPWHMLSIKGREPFIRMQLWLADPLNVERLQHLKNERREANKRKRGLPHSNSPMDAYGSGTQGSSDNSNDSPNDSYSPGSSNAAAPPNKKQRVLFSEEQKEALKLAFALDPYPNIAAIEFLARELALSSRTITNWFHNHRMRLKQQTSSPLVQEASQPFDPVQFRLLLHQRLLELHKDKFPMFSFMGQQSDQSIEEGLDLTVSNTASRVHSDDDFFEEEDEDDDNEAIATFFSGSVASEDSCASNSSRTLHRKRKSLSLSMNSLPEKSMSAGGKHGVAPGSGSSRRKPVAPQWFNPSWHDDSDDEEVINGVCVFQNAINYSGNKERPEPNSPSEAVKPKYVDSREGSIVGGKSDEEESHEPQEAKVKAEKESTPEQKDIIPGAHAATVAAVAAADDDEEEEDGDKEEKREQVQLKEEVESDDENGD</sequence>
<feature type="compositionally biased region" description="Polar residues" evidence="13">
    <location>
        <begin position="79"/>
        <end position="88"/>
    </location>
</feature>
<dbReference type="Gene3D" id="1.10.260.40">
    <property type="entry name" value="lambda repressor-like DNA-binding domains"/>
    <property type="match status" value="2"/>
</dbReference>
<keyword evidence="3" id="KW-0677">Repeat</keyword>
<feature type="domain" description="Homeobox" evidence="14">
    <location>
        <begin position="642"/>
        <end position="702"/>
    </location>
</feature>
<dbReference type="Proteomes" id="UP000198287">
    <property type="component" value="Unassembled WGS sequence"/>
</dbReference>
<evidence type="ECO:0000256" key="3">
    <source>
        <dbReference type="ARBA" id="ARBA00022737"/>
    </source>
</evidence>
<feature type="domain" description="CUT" evidence="15">
    <location>
        <begin position="505"/>
        <end position="592"/>
    </location>
</feature>
<evidence type="ECO:0000256" key="11">
    <source>
        <dbReference type="RuleBase" id="RU000682"/>
    </source>
</evidence>
<dbReference type="PROSITE" id="PS51042">
    <property type="entry name" value="CUT"/>
    <property type="match status" value="2"/>
</dbReference>
<feature type="region of interest" description="Disordered" evidence="13">
    <location>
        <begin position="472"/>
        <end position="502"/>
    </location>
</feature>
<proteinExistence type="inferred from homology"/>
<comment type="similarity">
    <text evidence="2 12">Belongs to the CUT homeobox family.</text>
</comment>
<protein>
    <recommendedName>
        <fullName evidence="12">DNA-binding protein SATB</fullName>
    </recommendedName>
    <alternativeName>
        <fullName evidence="12">Special AT-rich sequence-binding protein</fullName>
    </alternativeName>
</protein>
<feature type="region of interest" description="Disordered" evidence="13">
    <location>
        <begin position="877"/>
        <end position="982"/>
    </location>
</feature>
<feature type="region of interest" description="Disordered" evidence="13">
    <location>
        <begin position="593"/>
        <end position="646"/>
    </location>
</feature>
<organism evidence="16 17">
    <name type="scientific">Folsomia candida</name>
    <name type="common">Springtail</name>
    <dbReference type="NCBI Taxonomy" id="158441"/>
    <lineage>
        <taxon>Eukaryota</taxon>
        <taxon>Metazoa</taxon>
        <taxon>Ecdysozoa</taxon>
        <taxon>Arthropoda</taxon>
        <taxon>Hexapoda</taxon>
        <taxon>Collembola</taxon>
        <taxon>Entomobryomorpha</taxon>
        <taxon>Isotomoidea</taxon>
        <taxon>Isotomidae</taxon>
        <taxon>Proisotominae</taxon>
        <taxon>Folsomia</taxon>
    </lineage>
</organism>
<name>A0A226E6K6_FOLCA</name>
<keyword evidence="4 12" id="KW-0805">Transcription regulation</keyword>
<dbReference type="FunFam" id="1.10.260.40:FF:000004">
    <property type="entry name" value="Cut-like homeobox 1a"/>
    <property type="match status" value="1"/>
</dbReference>
<dbReference type="SUPFAM" id="SSF47413">
    <property type="entry name" value="lambda repressor-like DNA-binding domains"/>
    <property type="match status" value="2"/>
</dbReference>
<feature type="compositionally biased region" description="Basic and acidic residues" evidence="13">
    <location>
        <begin position="892"/>
        <end position="901"/>
    </location>
</feature>
<keyword evidence="17" id="KW-1185">Reference proteome</keyword>
<dbReference type="CDD" id="cd00086">
    <property type="entry name" value="homeodomain"/>
    <property type="match status" value="1"/>
</dbReference>
<dbReference type="EMBL" id="LNIX01000006">
    <property type="protein sequence ID" value="OXA52980.1"/>
    <property type="molecule type" value="Genomic_DNA"/>
</dbReference>
<evidence type="ECO:0000256" key="5">
    <source>
        <dbReference type="ARBA" id="ARBA00023054"/>
    </source>
</evidence>
<feature type="region of interest" description="Disordered" evidence="13">
    <location>
        <begin position="796"/>
        <end position="858"/>
    </location>
</feature>
<evidence type="ECO:0000256" key="12">
    <source>
        <dbReference type="RuleBase" id="RU361129"/>
    </source>
</evidence>
<dbReference type="AlphaFoldDB" id="A0A226E6K6"/>
<dbReference type="InterPro" id="IPR009057">
    <property type="entry name" value="Homeodomain-like_sf"/>
</dbReference>
<dbReference type="Pfam" id="PF02376">
    <property type="entry name" value="CUT"/>
    <property type="match status" value="2"/>
</dbReference>
<dbReference type="SUPFAM" id="SSF46689">
    <property type="entry name" value="Homeodomain-like"/>
    <property type="match status" value="1"/>
</dbReference>
<feature type="compositionally biased region" description="Low complexity" evidence="13">
    <location>
        <begin position="475"/>
        <end position="488"/>
    </location>
</feature>
<feature type="compositionally biased region" description="Polar residues" evidence="13">
    <location>
        <begin position="35"/>
        <end position="55"/>
    </location>
</feature>
<comment type="caution">
    <text evidence="16">The sequence shown here is derived from an EMBL/GenBank/DDBJ whole genome shotgun (WGS) entry which is preliminary data.</text>
</comment>
<dbReference type="SMART" id="SM00389">
    <property type="entry name" value="HOX"/>
    <property type="match status" value="1"/>
</dbReference>
<feature type="DNA-binding region" description="Homeobox" evidence="10">
    <location>
        <begin position="644"/>
        <end position="703"/>
    </location>
</feature>
<reference evidence="16 17" key="1">
    <citation type="submission" date="2015-12" db="EMBL/GenBank/DDBJ databases">
        <title>The genome of Folsomia candida.</title>
        <authorList>
            <person name="Faddeeva A."/>
            <person name="Derks M.F."/>
            <person name="Anvar Y."/>
            <person name="Smit S."/>
            <person name="Van Straalen N."/>
            <person name="Roelofs D."/>
        </authorList>
    </citation>
    <scope>NUCLEOTIDE SEQUENCE [LARGE SCALE GENOMIC DNA]</scope>
    <source>
        <strain evidence="16 17">VU population</strain>
        <tissue evidence="16">Whole body</tissue>
    </source>
</reference>
<evidence type="ECO:0000256" key="7">
    <source>
        <dbReference type="ARBA" id="ARBA00023155"/>
    </source>
</evidence>
<dbReference type="FunFam" id="1.10.10.60:FF:000298">
    <property type="entry name" value="Homeobox protein cut-like"/>
    <property type="match status" value="1"/>
</dbReference>
<evidence type="ECO:0000256" key="10">
    <source>
        <dbReference type="PROSITE-ProRule" id="PRU00108"/>
    </source>
</evidence>
<evidence type="ECO:0000256" key="6">
    <source>
        <dbReference type="ARBA" id="ARBA00023125"/>
    </source>
</evidence>
<dbReference type="PANTHER" id="PTHR14043">
    <property type="entry name" value="CCAAT DISPLACEMENT PROTEIN-RELATED"/>
    <property type="match status" value="1"/>
</dbReference>
<feature type="compositionally biased region" description="Basic and acidic residues" evidence="13">
    <location>
        <begin position="219"/>
        <end position="237"/>
    </location>
</feature>